<feature type="signal peptide" evidence="1">
    <location>
        <begin position="1"/>
        <end position="19"/>
    </location>
</feature>
<proteinExistence type="predicted"/>
<protein>
    <submittedName>
        <fullName evidence="2">Uncharacterized protein</fullName>
    </submittedName>
</protein>
<name>A0A4Q0NUV1_9FLAO</name>
<dbReference type="RefSeq" id="WP_128761071.1">
    <property type="nucleotide sequence ID" value="NZ_QOVI01000003.1"/>
</dbReference>
<evidence type="ECO:0000313" key="3">
    <source>
        <dbReference type="Proteomes" id="UP000289821"/>
    </source>
</evidence>
<sequence length="121" mass="13608">MIKKLLIILLLAFCCNCSVQDNEHDDLTDTKQIRLICQSSTSAEENKPLYVLLIDSKFYKIDNFLETIPPSELSKISVLKGQKALAKHGSKASKGVIELEFKPAFKKQLLAKNLEELTLTL</sequence>
<organism evidence="2 3">
    <name type="scientific">Leeuwenhoekiella aestuarii</name>
    <dbReference type="NCBI Taxonomy" id="2249426"/>
    <lineage>
        <taxon>Bacteria</taxon>
        <taxon>Pseudomonadati</taxon>
        <taxon>Bacteroidota</taxon>
        <taxon>Flavobacteriia</taxon>
        <taxon>Flavobacteriales</taxon>
        <taxon>Flavobacteriaceae</taxon>
        <taxon>Leeuwenhoekiella</taxon>
    </lineage>
</organism>
<evidence type="ECO:0000313" key="2">
    <source>
        <dbReference type="EMBL" id="RXG15501.1"/>
    </source>
</evidence>
<evidence type="ECO:0000256" key="1">
    <source>
        <dbReference type="SAM" id="SignalP"/>
    </source>
</evidence>
<keyword evidence="1" id="KW-0732">Signal</keyword>
<dbReference type="OrthoDB" id="7432683at2"/>
<feature type="chain" id="PRO_5020258499" evidence="1">
    <location>
        <begin position="20"/>
        <end position="121"/>
    </location>
</feature>
<dbReference type="Proteomes" id="UP000289821">
    <property type="component" value="Unassembled WGS sequence"/>
</dbReference>
<accession>A0A4Q0NUV1</accession>
<dbReference type="EMBL" id="QOVI01000003">
    <property type="protein sequence ID" value="RXG15501.1"/>
    <property type="molecule type" value="Genomic_DNA"/>
</dbReference>
<dbReference type="AlphaFoldDB" id="A0A4Q0NUV1"/>
<keyword evidence="3" id="KW-1185">Reference proteome</keyword>
<gene>
    <name evidence="2" type="ORF">DSM04_103390</name>
</gene>
<reference evidence="2 3" key="1">
    <citation type="submission" date="2018-07" db="EMBL/GenBank/DDBJ databases">
        <title>Leeuwenhoekiella genomics.</title>
        <authorList>
            <person name="Tahon G."/>
            <person name="Willems A."/>
        </authorList>
    </citation>
    <scope>NUCLEOTIDE SEQUENCE [LARGE SCALE GENOMIC DNA]</scope>
    <source>
        <strain evidence="2 3">R-50232</strain>
    </source>
</reference>
<comment type="caution">
    <text evidence="2">The sequence shown here is derived from an EMBL/GenBank/DDBJ whole genome shotgun (WGS) entry which is preliminary data.</text>
</comment>